<dbReference type="Gene3D" id="3.40.50.2000">
    <property type="entry name" value="Glycogen Phosphorylase B"/>
    <property type="match status" value="2"/>
</dbReference>
<evidence type="ECO:0000313" key="2">
    <source>
        <dbReference type="EMBL" id="PWK92646.1"/>
    </source>
</evidence>
<dbReference type="SUPFAM" id="SSF53756">
    <property type="entry name" value="UDP-Glycosyltransferase/glycogen phosphorylase"/>
    <property type="match status" value="1"/>
</dbReference>
<comment type="caution">
    <text evidence="2">The sequence shown here is derived from an EMBL/GenBank/DDBJ whole genome shotgun (WGS) entry which is preliminary data.</text>
</comment>
<dbReference type="NCBIfam" id="NF046071">
    <property type="entry name" value="B1-4RhmsylTfaseCps2T"/>
    <property type="match status" value="1"/>
</dbReference>
<dbReference type="EMBL" id="QGHD01000034">
    <property type="protein sequence ID" value="PWK92646.1"/>
    <property type="molecule type" value="Genomic_DNA"/>
</dbReference>
<evidence type="ECO:0000259" key="1">
    <source>
        <dbReference type="Pfam" id="PF09314"/>
    </source>
</evidence>
<dbReference type="Pfam" id="PF09314">
    <property type="entry name" value="DUF1972"/>
    <property type="match status" value="1"/>
</dbReference>
<dbReference type="Proteomes" id="UP000245523">
    <property type="component" value="Unassembled WGS sequence"/>
</dbReference>
<gene>
    <name evidence="2" type="ORF">B0H50_1345</name>
</gene>
<accession>A0ABX5LHY1</accession>
<dbReference type="PANTHER" id="PTHR46401">
    <property type="entry name" value="GLYCOSYLTRANSFERASE WBBK-RELATED"/>
    <property type="match status" value="1"/>
</dbReference>
<protein>
    <submittedName>
        <fullName evidence="2">Rhamnosyltransferase</fullName>
    </submittedName>
</protein>
<keyword evidence="3" id="KW-1185">Reference proteome</keyword>
<proteinExistence type="predicted"/>
<dbReference type="InterPro" id="IPR015393">
    <property type="entry name" value="DUF1972"/>
</dbReference>
<dbReference type="PANTHER" id="PTHR46401:SF8">
    <property type="entry name" value="BLL6006 PROTEIN"/>
    <property type="match status" value="1"/>
</dbReference>
<evidence type="ECO:0000313" key="3">
    <source>
        <dbReference type="Proteomes" id="UP000245523"/>
    </source>
</evidence>
<organism evidence="2 3">
    <name type="scientific">Hallerella porci</name>
    <dbReference type="NCBI Taxonomy" id="1945871"/>
    <lineage>
        <taxon>Bacteria</taxon>
        <taxon>Pseudomonadati</taxon>
        <taxon>Fibrobacterota</taxon>
        <taxon>Fibrobacteria</taxon>
        <taxon>Fibrobacterales</taxon>
        <taxon>Fibrobacteraceae</taxon>
        <taxon>Hallerella</taxon>
    </lineage>
</organism>
<reference evidence="2 3" key="1">
    <citation type="submission" date="2018-05" db="EMBL/GenBank/DDBJ databases">
        <title>Animal gut microbial communities from fecal samples from Wisconsin, USA.</title>
        <authorList>
            <person name="Neumann A."/>
        </authorList>
    </citation>
    <scope>NUCLEOTIDE SEQUENCE [LARGE SCALE GENOMIC DNA]</scope>
    <source>
        <strain evidence="2 3">UWS4</strain>
    </source>
</reference>
<sequence length="387" mass="44683">MADVQHIFIVGSKGIPGAYGGYETFVDKLTEYHQDDIRFKYHVACKAEENSEFEYHNARCFKVKVPKIGAAAAIAYDVLAIKQSIAYIKKNKIPHPIVYCLACRIGPFARKFRKQIHKLGGKFYVNPDGHEWLRAKWPLPVRKYWKYSEKHMVKHADLLVCDSKNIEKYIRESYAKYNPQTTFIAYGAEIRRSRLADNDEKFTDWLAEKGLKPKEYYLVVGRFVPENNYETMIREFILSKTSKNFALITNVNESFLDELKKKTRFDRDPRIKFVGTVYDQELLMKIREQAYGYFHGHEVGGTNPSLLEALASSDLNLLLDVGFNKEVGEDTAIYWNKTQGDLANIIEKADAMIETEIKALADASTKRIADAYSWEFISGEYAKVWVK</sequence>
<dbReference type="RefSeq" id="WP_109587793.1">
    <property type="nucleotide sequence ID" value="NZ_QGHD01000034.1"/>
</dbReference>
<name>A0ABX5LHY1_9BACT</name>
<feature type="domain" description="DUF1972" evidence="1">
    <location>
        <begin position="4"/>
        <end position="189"/>
    </location>
</feature>